<proteinExistence type="predicted"/>
<evidence type="ECO:0000313" key="1">
    <source>
        <dbReference type="EMBL" id="QQV90433.1"/>
    </source>
</evidence>
<accession>A0A8E4ZC05</accession>
<reference evidence="1" key="1">
    <citation type="submission" date="2020-07" db="EMBL/GenBank/DDBJ databases">
        <title>Highly diverse flavobacterial phages as mortality factor during North Sea spring blooms.</title>
        <authorList>
            <person name="Bartlau N."/>
            <person name="Wichels A."/>
            <person name="Krohne G."/>
            <person name="Adriaenssens E.M."/>
            <person name="Heins A."/>
            <person name="Fuchs B.M."/>
            <person name="Amann R."/>
            <person name="Moraru C."/>
        </authorList>
    </citation>
    <scope>NUCLEOTIDE SEQUENCE</scope>
</reference>
<dbReference type="EMBL" id="MT732457">
    <property type="protein sequence ID" value="QQV90433.1"/>
    <property type="molecule type" value="Genomic_DNA"/>
</dbReference>
<keyword evidence="2" id="KW-1185">Reference proteome</keyword>
<gene>
    <name evidence="1" type="ORF">Harreka1_26</name>
</gene>
<sequence>MSKAVLKTVTDYFGEDYGDGCSMSGESISLTFKDESFSYEVSEGEPEDMRFGRYLEDTHSIYKMVMLAYELGKKGIEILCLDEEDRDED</sequence>
<organism evidence="1 2">
    <name type="scientific">Olleya phage Harreka_1</name>
    <dbReference type="NCBI Taxonomy" id="2745673"/>
    <lineage>
        <taxon>Viruses</taxon>
        <taxon>Duplodnaviria</taxon>
        <taxon>Heunggongvirae</taxon>
        <taxon>Uroviricota</taxon>
        <taxon>Caudoviricetes</taxon>
        <taxon>Aggregaviridae</taxon>
        <taxon>Harrekavirus</taxon>
        <taxon>Harrekavirus harreka</taxon>
    </lineage>
</organism>
<name>A0A8E4ZC05_9CAUD</name>
<dbReference type="Proteomes" id="UP000693706">
    <property type="component" value="Segment"/>
</dbReference>
<protein>
    <submittedName>
        <fullName evidence="1">Uncharacterized protein</fullName>
    </submittedName>
</protein>
<evidence type="ECO:0000313" key="2">
    <source>
        <dbReference type="Proteomes" id="UP000693706"/>
    </source>
</evidence>